<dbReference type="Gene3D" id="3.30.700.10">
    <property type="entry name" value="Glycoprotein, Type 4 Pilin"/>
    <property type="match status" value="1"/>
</dbReference>
<keyword evidence="1" id="KW-1133">Transmembrane helix</keyword>
<dbReference type="PANTHER" id="PTHR30093">
    <property type="entry name" value="GENERAL SECRETION PATHWAY PROTEIN G"/>
    <property type="match status" value="1"/>
</dbReference>
<dbReference type="InterPro" id="IPR031982">
    <property type="entry name" value="PilE-like"/>
</dbReference>
<dbReference type="InterPro" id="IPR045584">
    <property type="entry name" value="Pilin-like"/>
</dbReference>
<dbReference type="Proteomes" id="UP001177769">
    <property type="component" value="Chromosome"/>
</dbReference>
<evidence type="ECO:0000256" key="1">
    <source>
        <dbReference type="SAM" id="Phobius"/>
    </source>
</evidence>
<dbReference type="SUPFAM" id="SSF54523">
    <property type="entry name" value="Pili subunits"/>
    <property type="match status" value="1"/>
</dbReference>
<evidence type="ECO:0000313" key="3">
    <source>
        <dbReference type="Proteomes" id="UP001177769"/>
    </source>
</evidence>
<protein>
    <submittedName>
        <fullName evidence="2">Type IV pilin protein</fullName>
    </submittedName>
</protein>
<dbReference type="PROSITE" id="PS00409">
    <property type="entry name" value="PROKAR_NTER_METHYL"/>
    <property type="match status" value="1"/>
</dbReference>
<dbReference type="GO" id="GO:0043683">
    <property type="term" value="P:type IV pilus assembly"/>
    <property type="evidence" value="ECO:0007669"/>
    <property type="project" value="InterPro"/>
</dbReference>
<feature type="transmembrane region" description="Helical" evidence="1">
    <location>
        <begin position="49"/>
        <end position="70"/>
    </location>
</feature>
<keyword evidence="3" id="KW-1185">Reference proteome</keyword>
<dbReference type="PANTHER" id="PTHR30093:SF47">
    <property type="entry name" value="TYPE IV PILUS NON-CORE MINOR PILIN PILE"/>
    <property type="match status" value="1"/>
</dbReference>
<sequence length="170" mass="18157">MADLSCAVCTPVWREAADNSSVESKIHSNRALRMIHCSTLKRRHAGFTLIELMITVVVVGVLAAVAIPSYQSFVRRGHRSDAVDTAARVMQAQERWRSENSSYATLAQLNISSPTVGGYYSFALSSVDATGYTLTFTGLGSQASDSGCATLALTVTAGAANYAQPACWSR</sequence>
<dbReference type="AlphaFoldDB" id="A0AA95SLS5"/>
<organism evidence="2 3">
    <name type="scientific">Paucibacter sediminis</name>
    <dbReference type="NCBI Taxonomy" id="3019553"/>
    <lineage>
        <taxon>Bacteria</taxon>
        <taxon>Pseudomonadati</taxon>
        <taxon>Pseudomonadota</taxon>
        <taxon>Betaproteobacteria</taxon>
        <taxon>Burkholderiales</taxon>
        <taxon>Sphaerotilaceae</taxon>
        <taxon>Roseateles</taxon>
    </lineage>
</organism>
<reference evidence="2" key="1">
    <citation type="submission" date="2023-01" db="EMBL/GenBank/DDBJ databases">
        <title>Whole genome sequence of Paucibacter sp. S2-9 isolated from pond sediment.</title>
        <authorList>
            <person name="Jung J.Y."/>
        </authorList>
    </citation>
    <scope>NUCLEOTIDE SEQUENCE</scope>
    <source>
        <strain evidence="2">S2-9</strain>
    </source>
</reference>
<dbReference type="NCBIfam" id="TIGR02532">
    <property type="entry name" value="IV_pilin_GFxxxE"/>
    <property type="match status" value="1"/>
</dbReference>
<dbReference type="InterPro" id="IPR012902">
    <property type="entry name" value="N_methyl_site"/>
</dbReference>
<dbReference type="Pfam" id="PF16732">
    <property type="entry name" value="ComP_DUS"/>
    <property type="match status" value="1"/>
</dbReference>
<accession>A0AA95SLS5</accession>
<dbReference type="KEGG" id="pais:PFX98_16975"/>
<name>A0AA95SLS5_9BURK</name>
<dbReference type="EMBL" id="CP116346">
    <property type="protein sequence ID" value="WIT10597.1"/>
    <property type="molecule type" value="Genomic_DNA"/>
</dbReference>
<dbReference type="RefSeq" id="WP_285231670.1">
    <property type="nucleotide sequence ID" value="NZ_CP116346.1"/>
</dbReference>
<keyword evidence="1" id="KW-0812">Transmembrane</keyword>
<evidence type="ECO:0000313" key="2">
    <source>
        <dbReference type="EMBL" id="WIT10597.1"/>
    </source>
</evidence>
<dbReference type="Pfam" id="PF07963">
    <property type="entry name" value="N_methyl"/>
    <property type="match status" value="1"/>
</dbReference>
<gene>
    <name evidence="2" type="ORF">PFX98_16975</name>
</gene>
<keyword evidence="1" id="KW-0472">Membrane</keyword>
<proteinExistence type="predicted"/>